<dbReference type="InterPro" id="IPR001012">
    <property type="entry name" value="UBX_dom"/>
</dbReference>
<evidence type="ECO:0000256" key="1">
    <source>
        <dbReference type="SAM" id="Coils"/>
    </source>
</evidence>
<evidence type="ECO:0000259" key="3">
    <source>
        <dbReference type="PROSITE" id="PS50033"/>
    </source>
</evidence>
<evidence type="ECO:0000256" key="2">
    <source>
        <dbReference type="SAM" id="MobiDB-lite"/>
    </source>
</evidence>
<gene>
    <name evidence="4" type="ORF">CYCCA115_LOCUS10979</name>
</gene>
<dbReference type="Gene3D" id="1.20.58.2190">
    <property type="match status" value="1"/>
</dbReference>
<dbReference type="AlphaFoldDB" id="A0AAD2JGB5"/>
<dbReference type="CDD" id="cd09212">
    <property type="entry name" value="PUB"/>
    <property type="match status" value="1"/>
</dbReference>
<evidence type="ECO:0000313" key="5">
    <source>
        <dbReference type="Proteomes" id="UP001295423"/>
    </source>
</evidence>
<dbReference type="InterPro" id="IPR029071">
    <property type="entry name" value="Ubiquitin-like_domsf"/>
</dbReference>
<feature type="region of interest" description="Disordered" evidence="2">
    <location>
        <begin position="223"/>
        <end position="242"/>
    </location>
</feature>
<dbReference type="SUPFAM" id="SSF54236">
    <property type="entry name" value="Ubiquitin-like"/>
    <property type="match status" value="1"/>
</dbReference>
<dbReference type="Proteomes" id="UP001295423">
    <property type="component" value="Unassembled WGS sequence"/>
</dbReference>
<feature type="domain" description="UBX" evidence="3">
    <location>
        <begin position="280"/>
        <end position="358"/>
    </location>
</feature>
<dbReference type="Pfam" id="PF00789">
    <property type="entry name" value="UBX"/>
    <property type="match status" value="1"/>
</dbReference>
<feature type="compositionally biased region" description="Polar residues" evidence="2">
    <location>
        <begin position="229"/>
        <end position="238"/>
    </location>
</feature>
<protein>
    <recommendedName>
        <fullName evidence="3">UBX domain-containing protein</fullName>
    </recommendedName>
</protein>
<proteinExistence type="predicted"/>
<dbReference type="InterPro" id="IPR036339">
    <property type="entry name" value="PUB-like_dom_sf"/>
</dbReference>
<dbReference type="Gene3D" id="3.10.20.90">
    <property type="entry name" value="Phosphatidylinositol 3-kinase Catalytic Subunit, Chain A, domain 1"/>
    <property type="match status" value="1"/>
</dbReference>
<dbReference type="Pfam" id="PF09409">
    <property type="entry name" value="PUB"/>
    <property type="match status" value="1"/>
</dbReference>
<dbReference type="EMBL" id="CAKOGP040001725">
    <property type="protein sequence ID" value="CAJ1947103.1"/>
    <property type="molecule type" value="Genomic_DNA"/>
</dbReference>
<keyword evidence="5" id="KW-1185">Reference proteome</keyword>
<dbReference type="SMART" id="SM00580">
    <property type="entry name" value="PUG"/>
    <property type="match status" value="1"/>
</dbReference>
<dbReference type="PANTHER" id="PTHR23153:SF38">
    <property type="entry name" value="UBX DOMAIN-CONTAINING PROTEIN 6"/>
    <property type="match status" value="1"/>
</dbReference>
<organism evidence="4 5">
    <name type="scientific">Cylindrotheca closterium</name>
    <dbReference type="NCBI Taxonomy" id="2856"/>
    <lineage>
        <taxon>Eukaryota</taxon>
        <taxon>Sar</taxon>
        <taxon>Stramenopiles</taxon>
        <taxon>Ochrophyta</taxon>
        <taxon>Bacillariophyta</taxon>
        <taxon>Bacillariophyceae</taxon>
        <taxon>Bacillariophycidae</taxon>
        <taxon>Bacillariales</taxon>
        <taxon>Bacillariaceae</taxon>
        <taxon>Cylindrotheca</taxon>
    </lineage>
</organism>
<feature type="coiled-coil region" evidence="1">
    <location>
        <begin position="180"/>
        <end position="207"/>
    </location>
</feature>
<comment type="caution">
    <text evidence="4">The sequence shown here is derived from an EMBL/GenBank/DDBJ whole genome shotgun (WGS) entry which is preliminary data.</text>
</comment>
<dbReference type="PROSITE" id="PS50033">
    <property type="entry name" value="UBX"/>
    <property type="match status" value="1"/>
</dbReference>
<keyword evidence="1" id="KW-0175">Coiled coil</keyword>
<evidence type="ECO:0000313" key="4">
    <source>
        <dbReference type="EMBL" id="CAJ1947103.1"/>
    </source>
</evidence>
<dbReference type="PANTHER" id="PTHR23153">
    <property type="entry name" value="UBX-RELATED"/>
    <property type="match status" value="1"/>
</dbReference>
<accession>A0AAD2JGB5</accession>
<dbReference type="SMART" id="SM00166">
    <property type="entry name" value="UBX"/>
    <property type="match status" value="1"/>
</dbReference>
<feature type="compositionally biased region" description="Basic and acidic residues" evidence="2">
    <location>
        <begin position="422"/>
        <end position="435"/>
    </location>
</feature>
<dbReference type="GO" id="GO:0005737">
    <property type="term" value="C:cytoplasm"/>
    <property type="evidence" value="ECO:0007669"/>
    <property type="project" value="TreeGrafter"/>
</dbReference>
<dbReference type="InterPro" id="IPR018997">
    <property type="entry name" value="PUB_domain"/>
</dbReference>
<dbReference type="SUPFAM" id="SSF143503">
    <property type="entry name" value="PUG domain-like"/>
    <property type="match status" value="1"/>
</dbReference>
<reference evidence="4" key="1">
    <citation type="submission" date="2023-08" db="EMBL/GenBank/DDBJ databases">
        <authorList>
            <person name="Audoor S."/>
            <person name="Bilcke G."/>
        </authorList>
    </citation>
    <scope>NUCLEOTIDE SEQUENCE</scope>
</reference>
<sequence length="435" mass="47488">MASSVASRKPMLDAALSKLLNSNFDADSLTCVQTCLKVVDNILQKPGNEKVRSIRFQNQAMQKKILSKQGGVDILYSCGFVLKEEQQLLSKAGQGDSFLVLQDQNEDTDWLVHVRHALSQVAIHQLKCKPDMLPKFQPPVTKVAVGNGTFGQGFNVYQGARFDGQSAAVGQSLGPPKGWKSATEAHLESLEKKQAQLAKKHQIAKERNWVALRPGEVLNAPPAAEATRGAQQLQSTTSSREDSALIASHIQKQQKRVQEEANRGFTTKAMRDLEKIKKQKVYSHTLLAITFPDGCSCKGQFLPAETVNSVMESIRHEVLTEGFQSEGFELYITPPRTKLLPHQTLTDLDLVPAAKVFVSWKSPAKFKGTIAYLNADLFQSSVGPSMPSGVSVSLAAEESSKSKAAASGNVGATAVKKKKSKAERQAEMLKRMMGK</sequence>
<feature type="region of interest" description="Disordered" evidence="2">
    <location>
        <begin position="401"/>
        <end position="435"/>
    </location>
</feature>
<name>A0AAD2JGB5_9STRA</name>